<gene>
    <name evidence="8" type="ORF">MPP7335_04552</name>
</gene>
<evidence type="ECO:0000313" key="9">
    <source>
        <dbReference type="Proteomes" id="UP000252008"/>
    </source>
</evidence>
<feature type="transmembrane region" description="Helical" evidence="7">
    <location>
        <begin position="12"/>
        <end position="30"/>
    </location>
</feature>
<accession>A0A375YNS1</accession>
<dbReference type="RefSeq" id="WP_083146004.1">
    <property type="nucleotide sequence ID" value="NZ_MVID01000029.1"/>
</dbReference>
<name>A0A375YNS1_MYCPF</name>
<evidence type="ECO:0000256" key="2">
    <source>
        <dbReference type="ARBA" id="ARBA00006679"/>
    </source>
</evidence>
<dbReference type="PANTHER" id="PTHR33452">
    <property type="entry name" value="OXIDOREDUCTASE CATD-RELATED"/>
    <property type="match status" value="1"/>
</dbReference>
<keyword evidence="3" id="KW-1003">Cell membrane</keyword>
<reference evidence="8 9" key="1">
    <citation type="submission" date="2018-05" db="EMBL/GenBank/DDBJ databases">
        <authorList>
            <consortium name="IHU Genomes"/>
        </authorList>
    </citation>
    <scope>NUCLEOTIDE SEQUENCE [LARGE SCALE GENOMIC DNA]</scope>
    <source>
        <strain evidence="8 9">P7335</strain>
    </source>
</reference>
<dbReference type="InterPro" id="IPR051907">
    <property type="entry name" value="DoxX-like_oxidoreductase"/>
</dbReference>
<evidence type="ECO:0008006" key="10">
    <source>
        <dbReference type="Google" id="ProtNLM"/>
    </source>
</evidence>
<evidence type="ECO:0000313" key="8">
    <source>
        <dbReference type="EMBL" id="SRX82786.1"/>
    </source>
</evidence>
<evidence type="ECO:0000256" key="3">
    <source>
        <dbReference type="ARBA" id="ARBA00022475"/>
    </source>
</evidence>
<comment type="subcellular location">
    <subcellularLocation>
        <location evidence="1">Cell membrane</location>
        <topology evidence="1">Multi-pass membrane protein</topology>
    </subcellularLocation>
</comment>
<feature type="transmembrane region" description="Helical" evidence="7">
    <location>
        <begin position="70"/>
        <end position="95"/>
    </location>
</feature>
<organism evidence="8 9">
    <name type="scientific">Mycolicibacterium parafortuitum</name>
    <name type="common">Mycobacterium parafortuitum</name>
    <dbReference type="NCBI Taxonomy" id="39692"/>
    <lineage>
        <taxon>Bacteria</taxon>
        <taxon>Bacillati</taxon>
        <taxon>Actinomycetota</taxon>
        <taxon>Actinomycetes</taxon>
        <taxon>Mycobacteriales</taxon>
        <taxon>Mycobacteriaceae</taxon>
        <taxon>Mycolicibacterium</taxon>
    </lineage>
</organism>
<keyword evidence="9" id="KW-1185">Reference proteome</keyword>
<proteinExistence type="inferred from homology"/>
<dbReference type="InterPro" id="IPR032808">
    <property type="entry name" value="DoxX"/>
</dbReference>
<dbReference type="GO" id="GO:0005886">
    <property type="term" value="C:plasma membrane"/>
    <property type="evidence" value="ECO:0007669"/>
    <property type="project" value="UniProtKB-SubCell"/>
</dbReference>
<feature type="transmembrane region" description="Helical" evidence="7">
    <location>
        <begin position="115"/>
        <end position="134"/>
    </location>
</feature>
<dbReference type="Pfam" id="PF07681">
    <property type="entry name" value="DoxX"/>
    <property type="match status" value="1"/>
</dbReference>
<evidence type="ECO:0000256" key="5">
    <source>
        <dbReference type="ARBA" id="ARBA00022989"/>
    </source>
</evidence>
<dbReference type="STRING" id="39692.BST38_24075"/>
<evidence type="ECO:0000256" key="1">
    <source>
        <dbReference type="ARBA" id="ARBA00004651"/>
    </source>
</evidence>
<evidence type="ECO:0000256" key="7">
    <source>
        <dbReference type="SAM" id="Phobius"/>
    </source>
</evidence>
<dbReference type="PANTHER" id="PTHR33452:SF4">
    <property type="entry name" value="BLL4328 PROTEIN"/>
    <property type="match status" value="1"/>
</dbReference>
<sequence>MTSNLDARLASYSSPVLSIFRIVFGLLFTLHGAQKILAWPTGMQTAPGVFDGPAVPVGTWPYWWAGIIELVLGILITVGLFTRIAAFIACGHMAVAYFWQHFPKSFFPLENGGEGAVLFCFGFLLLTAMGAGVWSVDAVRQRGRVVGRT</sequence>
<protein>
    <recommendedName>
        <fullName evidence="10">DoxX family protein</fullName>
    </recommendedName>
</protein>
<keyword evidence="4 7" id="KW-0812">Transmembrane</keyword>
<comment type="similarity">
    <text evidence="2">Belongs to the DoxX family.</text>
</comment>
<dbReference type="Proteomes" id="UP000252008">
    <property type="component" value="Unassembled WGS sequence"/>
</dbReference>
<evidence type="ECO:0000256" key="6">
    <source>
        <dbReference type="ARBA" id="ARBA00023136"/>
    </source>
</evidence>
<dbReference type="EMBL" id="UEGS01000001">
    <property type="protein sequence ID" value="SRX82786.1"/>
    <property type="molecule type" value="Genomic_DNA"/>
</dbReference>
<keyword evidence="5 7" id="KW-1133">Transmembrane helix</keyword>
<evidence type="ECO:0000256" key="4">
    <source>
        <dbReference type="ARBA" id="ARBA00022692"/>
    </source>
</evidence>
<keyword evidence="6 7" id="KW-0472">Membrane</keyword>
<dbReference type="AlphaFoldDB" id="A0A375YNS1"/>